<dbReference type="Pfam" id="PF00455">
    <property type="entry name" value="DeoRC"/>
    <property type="match status" value="1"/>
</dbReference>
<dbReference type="OrthoDB" id="9797223at2"/>
<dbReference type="InterPro" id="IPR036390">
    <property type="entry name" value="WH_DNA-bd_sf"/>
</dbReference>
<evidence type="ECO:0000256" key="1">
    <source>
        <dbReference type="ARBA" id="ARBA00023015"/>
    </source>
</evidence>
<organism evidence="5 6">
    <name type="scientific">Paenibacillus antri</name>
    <dbReference type="NCBI Taxonomy" id="2582848"/>
    <lineage>
        <taxon>Bacteria</taxon>
        <taxon>Bacillati</taxon>
        <taxon>Bacillota</taxon>
        <taxon>Bacilli</taxon>
        <taxon>Bacillales</taxon>
        <taxon>Paenibacillaceae</taxon>
        <taxon>Paenibacillus</taxon>
    </lineage>
</organism>
<feature type="domain" description="HTH deoR-type" evidence="4">
    <location>
        <begin position="3"/>
        <end position="58"/>
    </location>
</feature>
<proteinExistence type="predicted"/>
<dbReference type="GO" id="GO:0003677">
    <property type="term" value="F:DNA binding"/>
    <property type="evidence" value="ECO:0007669"/>
    <property type="project" value="UniProtKB-KW"/>
</dbReference>
<accession>A0A5R9GFX9</accession>
<dbReference type="PROSITE" id="PS00894">
    <property type="entry name" value="HTH_DEOR_1"/>
    <property type="match status" value="1"/>
</dbReference>
<gene>
    <name evidence="5" type="ORF">FE782_13945</name>
</gene>
<dbReference type="Gene3D" id="3.40.50.1360">
    <property type="match status" value="1"/>
</dbReference>
<keyword evidence="3" id="KW-0804">Transcription</keyword>
<dbReference type="SMART" id="SM00420">
    <property type="entry name" value="HTH_DEOR"/>
    <property type="match status" value="1"/>
</dbReference>
<dbReference type="InterPro" id="IPR036388">
    <property type="entry name" value="WH-like_DNA-bd_sf"/>
</dbReference>
<dbReference type="PROSITE" id="PS51000">
    <property type="entry name" value="HTH_DEOR_2"/>
    <property type="match status" value="1"/>
</dbReference>
<dbReference type="GO" id="GO:0003700">
    <property type="term" value="F:DNA-binding transcription factor activity"/>
    <property type="evidence" value="ECO:0007669"/>
    <property type="project" value="InterPro"/>
</dbReference>
<name>A0A5R9GFX9_9BACL</name>
<reference evidence="5 6" key="1">
    <citation type="submission" date="2019-05" db="EMBL/GenBank/DDBJ databases">
        <authorList>
            <person name="Narsing Rao M.P."/>
            <person name="Li W.J."/>
        </authorList>
    </citation>
    <scope>NUCLEOTIDE SEQUENCE [LARGE SCALE GENOMIC DNA]</scope>
    <source>
        <strain evidence="5 6">SYSU_K30003</strain>
    </source>
</reference>
<dbReference type="EMBL" id="VCIW01000008">
    <property type="protein sequence ID" value="TLS51603.1"/>
    <property type="molecule type" value="Genomic_DNA"/>
</dbReference>
<dbReference type="Pfam" id="PF08220">
    <property type="entry name" value="HTH_DeoR"/>
    <property type="match status" value="1"/>
</dbReference>
<evidence type="ECO:0000313" key="5">
    <source>
        <dbReference type="EMBL" id="TLS51603.1"/>
    </source>
</evidence>
<dbReference type="Proteomes" id="UP000309676">
    <property type="component" value="Unassembled WGS sequence"/>
</dbReference>
<dbReference type="RefSeq" id="WP_138194802.1">
    <property type="nucleotide sequence ID" value="NZ_VCIW01000008.1"/>
</dbReference>
<evidence type="ECO:0000256" key="3">
    <source>
        <dbReference type="ARBA" id="ARBA00023163"/>
    </source>
</evidence>
<comment type="caution">
    <text evidence="5">The sequence shown here is derived from an EMBL/GenBank/DDBJ whole genome shotgun (WGS) entry which is preliminary data.</text>
</comment>
<protein>
    <submittedName>
        <fullName evidence="5">DeoR/GlpR transcriptional regulator</fullName>
    </submittedName>
</protein>
<keyword evidence="1" id="KW-0805">Transcription regulation</keyword>
<keyword evidence="6" id="KW-1185">Reference proteome</keyword>
<evidence type="ECO:0000313" key="6">
    <source>
        <dbReference type="Proteomes" id="UP000309676"/>
    </source>
</evidence>
<dbReference type="SUPFAM" id="SSF46785">
    <property type="entry name" value="Winged helix' DNA-binding domain"/>
    <property type="match status" value="1"/>
</dbReference>
<dbReference type="AlphaFoldDB" id="A0A5R9GFX9"/>
<evidence type="ECO:0000259" key="4">
    <source>
        <dbReference type="PROSITE" id="PS51000"/>
    </source>
</evidence>
<dbReference type="PANTHER" id="PTHR30363">
    <property type="entry name" value="HTH-TYPE TRANSCRIPTIONAL REGULATOR SRLR-RELATED"/>
    <property type="match status" value="1"/>
</dbReference>
<dbReference type="Gene3D" id="1.10.10.10">
    <property type="entry name" value="Winged helix-like DNA-binding domain superfamily/Winged helix DNA-binding domain"/>
    <property type="match status" value="1"/>
</dbReference>
<dbReference type="InterPro" id="IPR037171">
    <property type="entry name" value="NagB/RpiA_transferase-like"/>
</dbReference>
<dbReference type="SUPFAM" id="SSF100950">
    <property type="entry name" value="NagB/RpiA/CoA transferase-like"/>
    <property type="match status" value="1"/>
</dbReference>
<dbReference type="InterPro" id="IPR014036">
    <property type="entry name" value="DeoR-like_C"/>
</dbReference>
<sequence>MLQEERLAEVLRLLREKGTVKIQELTERFGVTRETVRRDLYELERLGHVRKVHGGATLHKTGVEPAYSERADSLVAEKQAIAKRCADLVEAGDSLFIDVGTTALLFARQLHAHRELRIITNSVPVAMELAHHPSAKVILCGGFIRPGDLSVSGAPARHALETFFADKAFIGVGGLSANGLTDYHVEEADLRRLMMQRAKETIAMADSTKLGVTAFHRVAAAEELSVLVTDREADPAMLQFLAESGVQVIVADGETDGGRAKLNSPRKREGSSE</sequence>
<dbReference type="InterPro" id="IPR018356">
    <property type="entry name" value="Tscrpt_reg_HTH_DeoR_CS"/>
</dbReference>
<dbReference type="PRINTS" id="PR00037">
    <property type="entry name" value="HTHLACR"/>
</dbReference>
<dbReference type="InterPro" id="IPR050313">
    <property type="entry name" value="Carb_Metab_HTH_regulators"/>
</dbReference>
<dbReference type="InterPro" id="IPR001034">
    <property type="entry name" value="DeoR_HTH"/>
</dbReference>
<evidence type="ECO:0000256" key="2">
    <source>
        <dbReference type="ARBA" id="ARBA00023125"/>
    </source>
</evidence>
<dbReference type="SMART" id="SM01134">
    <property type="entry name" value="DeoRC"/>
    <property type="match status" value="1"/>
</dbReference>
<keyword evidence="2" id="KW-0238">DNA-binding</keyword>
<dbReference type="PANTHER" id="PTHR30363:SF44">
    <property type="entry name" value="AGA OPERON TRANSCRIPTIONAL REPRESSOR-RELATED"/>
    <property type="match status" value="1"/>
</dbReference>